<gene>
    <name evidence="1" type="ORF">NEPTK9_000809</name>
</gene>
<proteinExistence type="predicted"/>
<dbReference type="EMBL" id="JAAEJV010000016">
    <property type="protein sequence ID" value="MBF5059299.1"/>
    <property type="molecule type" value="Genomic_DNA"/>
</dbReference>
<protein>
    <submittedName>
        <fullName evidence="1">Uncharacterized protein</fullName>
    </submittedName>
</protein>
<name>A0ABS0AYV5_9BACT</name>
<organism evidence="1 2">
    <name type="scientific">Candidatus Neptunichlamydia vexilliferae</name>
    <dbReference type="NCBI Taxonomy" id="1651774"/>
    <lineage>
        <taxon>Bacteria</taxon>
        <taxon>Pseudomonadati</taxon>
        <taxon>Chlamydiota</taxon>
        <taxon>Chlamydiia</taxon>
        <taxon>Parachlamydiales</taxon>
        <taxon>Simkaniaceae</taxon>
        <taxon>Candidatus Neptunichlamydia</taxon>
    </lineage>
</organism>
<comment type="caution">
    <text evidence="1">The sequence shown here is derived from an EMBL/GenBank/DDBJ whole genome shotgun (WGS) entry which is preliminary data.</text>
</comment>
<keyword evidence="2" id="KW-1185">Reference proteome</keyword>
<accession>A0ABS0AYV5</accession>
<reference evidence="1 2" key="1">
    <citation type="submission" date="2020-01" db="EMBL/GenBank/DDBJ databases">
        <title>Draft genome sequence of Cand. Neptunochlamydia vexilliferae K9.</title>
        <authorList>
            <person name="Schulz F."/>
            <person name="Koestlbacher S."/>
            <person name="Wascher F."/>
            <person name="Pizzetti I."/>
            <person name="Horn M."/>
        </authorList>
    </citation>
    <scope>NUCLEOTIDE SEQUENCE [LARGE SCALE GENOMIC DNA]</scope>
    <source>
        <strain evidence="1 2">K9</strain>
    </source>
</reference>
<evidence type="ECO:0000313" key="2">
    <source>
        <dbReference type="Proteomes" id="UP001194714"/>
    </source>
</evidence>
<evidence type="ECO:0000313" key="1">
    <source>
        <dbReference type="EMBL" id="MBF5059299.1"/>
    </source>
</evidence>
<dbReference type="Proteomes" id="UP001194714">
    <property type="component" value="Unassembled WGS sequence"/>
</dbReference>
<sequence>MQKKTKNLSIKSAVLKFPISVASYGALQKFSLRDDPLNTSSQQAAENMTRRDLKYIEPNKQKILKGDFETANPENILSWDSIMGLQFEKLVIHNRQELLKVLEIAPENCTEGAKSTT</sequence>